<dbReference type="InterPro" id="IPR000718">
    <property type="entry name" value="Peptidase_M13"/>
</dbReference>
<reference evidence="3" key="1">
    <citation type="submission" date="2017-02" db="UniProtKB">
        <authorList>
            <consortium name="WormBaseParasite"/>
        </authorList>
    </citation>
    <scope>IDENTIFICATION</scope>
</reference>
<dbReference type="PANTHER" id="PTHR11733">
    <property type="entry name" value="ZINC METALLOPROTEASE FAMILY M13 NEPRILYSIN-RELATED"/>
    <property type="match status" value="1"/>
</dbReference>
<dbReference type="GO" id="GO:0004222">
    <property type="term" value="F:metalloendopeptidase activity"/>
    <property type="evidence" value="ECO:0007669"/>
    <property type="project" value="InterPro"/>
</dbReference>
<dbReference type="Pfam" id="PF01431">
    <property type="entry name" value="Peptidase_M13"/>
    <property type="match status" value="1"/>
</dbReference>
<dbReference type="AlphaFoldDB" id="A0A0N5CHI0"/>
<dbReference type="GO" id="GO:0005886">
    <property type="term" value="C:plasma membrane"/>
    <property type="evidence" value="ECO:0007669"/>
    <property type="project" value="TreeGrafter"/>
</dbReference>
<evidence type="ECO:0000259" key="1">
    <source>
        <dbReference type="Pfam" id="PF01431"/>
    </source>
</evidence>
<protein>
    <submittedName>
        <fullName evidence="3">Peptidase_M13 domain-containing protein</fullName>
    </submittedName>
</protein>
<accession>A0A0N5CHI0</accession>
<sequence>MNSFTLIVYCYAFFSVSQGGFSEPFKDNLRDVKKFGYDMLYKYPASRSLYEYLDLYVDPCDNFYKFSCGNWIKTIKKNRGNTKWFHYDSKRKNFDNFIKGNIFFAFIYLLSESMKGKYNNESSAIKNIYNFKNKCMELSGKAKENCVIKIESFGVYAFTSLFIKKRRIDSKKHGDYIMIKDMAKRIREEFRLIINERENIFDKQSRDNLLQKLNEMEFNTKIEFNKIFSMLLMEICYKNTGISENDDIDKVLKDIESLSKMNHTLRSCNHKIFQASKYVHYYTYENVDYQSILNKLTISSNALEEPWFNRHFPHALNYGTMGSVIANAILYAFDIKNYKFIYGRDGKGKLVL</sequence>
<proteinExistence type="predicted"/>
<dbReference type="InterPro" id="IPR024079">
    <property type="entry name" value="MetalloPept_cat_dom_sf"/>
</dbReference>
<evidence type="ECO:0000313" key="3">
    <source>
        <dbReference type="WBParaSite" id="SPAL_0001729700.1"/>
    </source>
</evidence>
<dbReference type="InterPro" id="IPR018497">
    <property type="entry name" value="Peptidase_M13_C"/>
</dbReference>
<dbReference type="GO" id="GO:0016485">
    <property type="term" value="P:protein processing"/>
    <property type="evidence" value="ECO:0007669"/>
    <property type="project" value="TreeGrafter"/>
</dbReference>
<evidence type="ECO:0000313" key="2">
    <source>
        <dbReference type="Proteomes" id="UP000046392"/>
    </source>
</evidence>
<dbReference type="Gene3D" id="3.40.390.10">
    <property type="entry name" value="Collagenase (Catalytic Domain)"/>
    <property type="match status" value="2"/>
</dbReference>
<dbReference type="SUPFAM" id="SSF55486">
    <property type="entry name" value="Metalloproteases ('zincins'), catalytic domain"/>
    <property type="match status" value="2"/>
</dbReference>
<dbReference type="InterPro" id="IPR042089">
    <property type="entry name" value="Peptidase_M13_dom_2"/>
</dbReference>
<dbReference type="PANTHER" id="PTHR11733:SF133">
    <property type="entry name" value="PHOSPHATE-REGULATING NEUTRAL ENDOPEPTIDASE PHEX"/>
    <property type="match status" value="1"/>
</dbReference>
<dbReference type="Proteomes" id="UP000046392">
    <property type="component" value="Unplaced"/>
</dbReference>
<feature type="domain" description="Peptidase M13 C-terminal" evidence="1">
    <location>
        <begin position="289"/>
        <end position="340"/>
    </location>
</feature>
<dbReference type="PROSITE" id="PS51885">
    <property type="entry name" value="NEPRILYSIN"/>
    <property type="match status" value="1"/>
</dbReference>
<dbReference type="WBParaSite" id="SPAL_0001729700.1">
    <property type="protein sequence ID" value="SPAL_0001729700.1"/>
    <property type="gene ID" value="SPAL_0001729700"/>
</dbReference>
<name>A0A0N5CHI0_STREA</name>
<dbReference type="Gene3D" id="1.10.1380.10">
    <property type="entry name" value="Neutral endopeptidase , domain2"/>
    <property type="match status" value="2"/>
</dbReference>
<keyword evidence="2" id="KW-1185">Reference proteome</keyword>
<organism evidence="2 3">
    <name type="scientific">Strongyloides papillosus</name>
    <name type="common">Intestinal threadworm</name>
    <dbReference type="NCBI Taxonomy" id="174720"/>
    <lineage>
        <taxon>Eukaryota</taxon>
        <taxon>Metazoa</taxon>
        <taxon>Ecdysozoa</taxon>
        <taxon>Nematoda</taxon>
        <taxon>Chromadorea</taxon>
        <taxon>Rhabditida</taxon>
        <taxon>Tylenchina</taxon>
        <taxon>Panagrolaimomorpha</taxon>
        <taxon>Strongyloidoidea</taxon>
        <taxon>Strongyloididae</taxon>
        <taxon>Strongyloides</taxon>
    </lineage>
</organism>